<reference evidence="22" key="1">
    <citation type="submission" date="2025-08" db="UniProtKB">
        <authorList>
            <consortium name="RefSeq"/>
        </authorList>
    </citation>
    <scope>IDENTIFICATION</scope>
    <source>
        <tissue evidence="22">Kidney</tissue>
    </source>
</reference>
<dbReference type="PANTHER" id="PTHR31882">
    <property type="entry name" value="TNFAIP3-INTERACTING PROTEIN COILED COIL FAMILY MEMBER"/>
    <property type="match status" value="1"/>
</dbReference>
<evidence type="ECO:0000256" key="2">
    <source>
        <dbReference type="ARBA" id="ARBA00022490"/>
    </source>
</evidence>
<dbReference type="InterPro" id="IPR022008">
    <property type="entry name" value="EABR"/>
</dbReference>
<keyword evidence="21" id="KW-1185">Reference proteome</keyword>
<dbReference type="FunFam" id="1.20.5.990:FF:000005">
    <property type="entry name" value="TNFAIP3 interacting protein 2"/>
    <property type="match status" value="1"/>
</dbReference>
<keyword evidence="10 18" id="KW-0175">Coiled coil</keyword>
<comment type="function">
    <text evidence="13">Inhibits NF-kappa-B activation by blocking the interaction of RIPK1 with its downstream effector NEMO/IKBKG. Forms a ternary complex with NFKB1 and MAP3K8 but appears to function upstream of MAP3K8 in the TLR4 signaling pathway that regulates MAP3K8 activation. Involved in activation of the MEK/ERK signaling pathway during innate immune response; this function seems to be stimulus- and cell type specific. Required for stability of MAP3K8. Involved in regulation of apoptosis in endothelial cells; promotes TEK agonist-stimulated endothelial survival. May act as transcriptional coactivator when translocated to the nucleus. Enhances CHUK-mediated NF-kappa-B activation involving NF-kappa-B p50-p65 and p50-c-Rel complexes.</text>
</comment>
<dbReference type="GO" id="GO:0006357">
    <property type="term" value="P:regulation of transcription by RNA polymerase II"/>
    <property type="evidence" value="ECO:0007669"/>
    <property type="project" value="TreeGrafter"/>
</dbReference>
<evidence type="ECO:0000256" key="13">
    <source>
        <dbReference type="ARBA" id="ARBA00055998"/>
    </source>
</evidence>
<keyword evidence="6 17" id="KW-0863">Zinc-finger</keyword>
<keyword evidence="12" id="KW-0395">Inflammatory response</keyword>
<organism evidence="21 22">
    <name type="scientific">Dipodomys ordii</name>
    <name type="common">Ord's kangaroo rat</name>
    <dbReference type="NCBI Taxonomy" id="10020"/>
    <lineage>
        <taxon>Eukaryota</taxon>
        <taxon>Metazoa</taxon>
        <taxon>Chordata</taxon>
        <taxon>Craniata</taxon>
        <taxon>Vertebrata</taxon>
        <taxon>Euteleostomi</taxon>
        <taxon>Mammalia</taxon>
        <taxon>Eutheria</taxon>
        <taxon>Euarchontoglires</taxon>
        <taxon>Glires</taxon>
        <taxon>Rodentia</taxon>
        <taxon>Castorimorpha</taxon>
        <taxon>Heteromyidae</taxon>
        <taxon>Dipodomyinae</taxon>
        <taxon>Dipodomys</taxon>
    </lineage>
</organism>
<evidence type="ECO:0000256" key="18">
    <source>
        <dbReference type="SAM" id="Coils"/>
    </source>
</evidence>
<evidence type="ECO:0000256" key="10">
    <source>
        <dbReference type="ARBA" id="ARBA00023054"/>
    </source>
</evidence>
<dbReference type="GO" id="GO:0070530">
    <property type="term" value="F:K63-linked polyubiquitin modification-dependent protein binding"/>
    <property type="evidence" value="ECO:0007669"/>
    <property type="project" value="InterPro"/>
</dbReference>
<dbReference type="GO" id="GO:0008270">
    <property type="term" value="F:zinc ion binding"/>
    <property type="evidence" value="ECO:0007669"/>
    <property type="project" value="UniProtKB-KW"/>
</dbReference>
<evidence type="ECO:0000256" key="3">
    <source>
        <dbReference type="ARBA" id="ARBA00022553"/>
    </source>
</evidence>
<feature type="coiled-coil region" evidence="18">
    <location>
        <begin position="434"/>
        <end position="503"/>
    </location>
</feature>
<feature type="region of interest" description="Disordered" evidence="19">
    <location>
        <begin position="153"/>
        <end position="188"/>
    </location>
</feature>
<feature type="coiled-coil region" evidence="18">
    <location>
        <begin position="268"/>
        <end position="317"/>
    </location>
</feature>
<comment type="subunit">
    <text evidence="14">Interacts with STK11/LKB1, TNFAIP3, IKBKG, NFKB1, MAP3K8, TEK, RIPK1, CHUK, IKBKB and SMARCD1. Interacts with polyubiquitin.</text>
</comment>
<sequence>MDTTTCRLWSIQEDARGPAGGAGCERPRPPPSAGLGPTGRTLVTQERGAPVAAFRRRPAGREGKFGGHEPLSLARSQGTHRGHEPFSLARSQVHTGVMKATVHPAGRPEPLESPRRNPTDLALPPAQSRGPPRHTRTSRLVLRDTSCQSLALRGGGLSSGLSFPTERRAHTATETRVTGWKRSPCGQGRPLGSTLTLIPGIGAGGGGHSTAPYRPTLYPALGATVTLRLGSRARKEAGTNSRPCDIRSAAQGHTSVSWEYAQQGSHMDSAFDREVERLTERLEEREREVRQLLNQPQQEREEEVVLLRRRLEEKERAQAASRVLCRSLAAETQQLQRTLAATTHVCQHLTGRLAEQQRAQGEVARRNPEPEHAGRDASSQSAIGKLQEENRLLRQKVIQVEDLNAKWQRYDASRDEYVRGLQEQLRGLQGSPAAAQARKEISRLNRQLEERIAACDAAQQELAAARERVQMLEQQILTYKEDFESERADRERAHCRIQALEEKVSSLLYQVSRTEDPRRPGPATTPLETDTSEPTVPRPGQLALAAEGRCSDAALPGQGALQCPRCLRCFGEEQGEELLRHASECCQ</sequence>
<dbReference type="PANTHER" id="PTHR31882:SF6">
    <property type="entry name" value="TNFAIP3-INTERACTING PROTEIN 2"/>
    <property type="match status" value="1"/>
</dbReference>
<feature type="region of interest" description="Disordered" evidence="19">
    <location>
        <begin position="1"/>
        <end position="83"/>
    </location>
</feature>
<evidence type="ECO:0000313" key="21">
    <source>
        <dbReference type="Proteomes" id="UP000081671"/>
    </source>
</evidence>
<dbReference type="GO" id="GO:0043123">
    <property type="term" value="P:positive regulation of canonical NF-kappaB signal transduction"/>
    <property type="evidence" value="ECO:0007669"/>
    <property type="project" value="TreeGrafter"/>
</dbReference>
<dbReference type="Gene3D" id="1.20.5.990">
    <property type="entry name" value="Nemo cc2-lz domain - 1d5 darpin complex"/>
    <property type="match status" value="1"/>
</dbReference>
<keyword evidence="9" id="KW-0805">Transcription regulation</keyword>
<dbReference type="Pfam" id="PF12180">
    <property type="entry name" value="EABR"/>
    <property type="match status" value="1"/>
</dbReference>
<dbReference type="GO" id="GO:0034134">
    <property type="term" value="P:toll-like receptor 2 signaling pathway"/>
    <property type="evidence" value="ECO:0007669"/>
    <property type="project" value="TreeGrafter"/>
</dbReference>
<evidence type="ECO:0000256" key="9">
    <source>
        <dbReference type="ARBA" id="ARBA00023015"/>
    </source>
</evidence>
<proteinExistence type="predicted"/>
<keyword evidence="3" id="KW-0597">Phosphoprotein</keyword>
<comment type="subcellular location">
    <subcellularLocation>
        <location evidence="1">Cytoplasm</location>
    </subcellularLocation>
</comment>
<evidence type="ECO:0000256" key="5">
    <source>
        <dbReference type="ARBA" id="ARBA00022723"/>
    </source>
</evidence>
<evidence type="ECO:0000256" key="1">
    <source>
        <dbReference type="ARBA" id="ARBA00004496"/>
    </source>
</evidence>
<keyword evidence="5" id="KW-0479">Metal-binding</keyword>
<name>A0A1S3FTI4_DIPOR</name>
<evidence type="ECO:0000256" key="12">
    <source>
        <dbReference type="ARBA" id="ARBA00023198"/>
    </source>
</evidence>
<keyword evidence="4" id="KW-0053">Apoptosis</keyword>
<dbReference type="RefSeq" id="XP_012879334.1">
    <property type="nucleotide sequence ID" value="XM_013023880.1"/>
</dbReference>
<dbReference type="GO" id="GO:0034138">
    <property type="term" value="P:toll-like receptor 3 signaling pathway"/>
    <property type="evidence" value="ECO:0007669"/>
    <property type="project" value="TreeGrafter"/>
</dbReference>
<feature type="domain" description="CCHC NOA-type" evidence="20">
    <location>
        <begin position="555"/>
        <end position="587"/>
    </location>
</feature>
<accession>A0A1S3FTI4</accession>
<evidence type="ECO:0000313" key="22">
    <source>
        <dbReference type="RefSeq" id="XP_012879334.1"/>
    </source>
</evidence>
<evidence type="ECO:0000259" key="20">
    <source>
        <dbReference type="PROSITE" id="PS51801"/>
    </source>
</evidence>
<evidence type="ECO:0000256" key="7">
    <source>
        <dbReference type="ARBA" id="ARBA00022833"/>
    </source>
</evidence>
<dbReference type="FunCoup" id="A0A1S3FTI4">
    <property type="interactions" value="1554"/>
</dbReference>
<protein>
    <recommendedName>
        <fullName evidence="15">TNFAIP3-interacting protein 2</fullName>
    </recommendedName>
    <alternativeName>
        <fullName evidence="16">A20-binding inhibitor of NF-kappa-B activation 2</fullName>
    </alternativeName>
</protein>
<feature type="compositionally biased region" description="Basic and acidic residues" evidence="19">
    <location>
        <begin position="363"/>
        <end position="375"/>
    </location>
</feature>
<evidence type="ECO:0000256" key="19">
    <source>
        <dbReference type="SAM" id="MobiDB-lite"/>
    </source>
</evidence>
<feature type="region of interest" description="Disordered" evidence="19">
    <location>
        <begin position="357"/>
        <end position="383"/>
    </location>
</feature>
<evidence type="ECO:0000256" key="4">
    <source>
        <dbReference type="ARBA" id="ARBA00022703"/>
    </source>
</evidence>
<feature type="region of interest" description="Disordered" evidence="19">
    <location>
        <begin position="512"/>
        <end position="539"/>
    </location>
</feature>
<evidence type="ECO:0000256" key="14">
    <source>
        <dbReference type="ARBA" id="ARBA00063508"/>
    </source>
</evidence>
<feature type="region of interest" description="Disordered" evidence="19">
    <location>
        <begin position="103"/>
        <end position="140"/>
    </location>
</feature>
<dbReference type="KEGG" id="dord:105991269"/>
<gene>
    <name evidence="22" type="primary">Tnip2</name>
</gene>
<keyword evidence="8" id="KW-0832">Ubl conjugation</keyword>
<keyword evidence="2" id="KW-0963">Cytoplasm</keyword>
<evidence type="ECO:0000256" key="8">
    <source>
        <dbReference type="ARBA" id="ARBA00022843"/>
    </source>
</evidence>
<keyword evidence="7" id="KW-0862">Zinc</keyword>
<dbReference type="GO" id="GO:0006954">
    <property type="term" value="P:inflammatory response"/>
    <property type="evidence" value="ECO:0007669"/>
    <property type="project" value="UniProtKB-KW"/>
</dbReference>
<dbReference type="Proteomes" id="UP000081671">
    <property type="component" value="Unplaced"/>
</dbReference>
<dbReference type="PROSITE" id="PS51801">
    <property type="entry name" value="ZF_CCHC_NOA"/>
    <property type="match status" value="1"/>
</dbReference>
<dbReference type="GO" id="GO:0005737">
    <property type="term" value="C:cytoplasm"/>
    <property type="evidence" value="ECO:0007669"/>
    <property type="project" value="UniProtKB-SubCell"/>
</dbReference>
<dbReference type="GeneID" id="105991269"/>
<evidence type="ECO:0000256" key="15">
    <source>
        <dbReference type="ARBA" id="ARBA00073020"/>
    </source>
</evidence>
<evidence type="ECO:0000256" key="16">
    <source>
        <dbReference type="ARBA" id="ARBA00079469"/>
    </source>
</evidence>
<dbReference type="InterPro" id="IPR034735">
    <property type="entry name" value="NEMO_ZF"/>
</dbReference>
<evidence type="ECO:0000256" key="11">
    <source>
        <dbReference type="ARBA" id="ARBA00023163"/>
    </source>
</evidence>
<dbReference type="GO" id="GO:0006915">
    <property type="term" value="P:apoptotic process"/>
    <property type="evidence" value="ECO:0007669"/>
    <property type="project" value="UniProtKB-KW"/>
</dbReference>
<dbReference type="GO" id="GO:0071222">
    <property type="term" value="P:cellular response to lipopolysaccharide"/>
    <property type="evidence" value="ECO:0007669"/>
    <property type="project" value="TreeGrafter"/>
</dbReference>
<evidence type="ECO:0000256" key="6">
    <source>
        <dbReference type="ARBA" id="ARBA00022771"/>
    </source>
</evidence>
<dbReference type="InParanoid" id="A0A1S3FTI4"/>
<dbReference type="CTD" id="79155"/>
<dbReference type="STRING" id="10020.ENSDORP00000026537"/>
<dbReference type="OrthoDB" id="6066489at2759"/>
<keyword evidence="11" id="KW-0804">Transcription</keyword>
<evidence type="ECO:0000256" key="17">
    <source>
        <dbReference type="PROSITE-ProRule" id="PRU01142"/>
    </source>
</evidence>
<dbReference type="AlphaFoldDB" id="A0A1S3FTI4"/>
<feature type="compositionally biased region" description="Basic and acidic residues" evidence="19">
    <location>
        <begin position="109"/>
        <end position="118"/>
    </location>
</feature>